<evidence type="ECO:0000313" key="1">
    <source>
        <dbReference type="EMBL" id="WWP22390.1"/>
    </source>
</evidence>
<reference evidence="1 2" key="1">
    <citation type="submission" date="2024-02" db="EMBL/GenBank/DDBJ databases">
        <title>Complete sequences of two Paenibacillus sp. strains and one Lysinibacillus strain isolated from the environment on STAA medium highlight biotechnological potential.</title>
        <authorList>
            <person name="Attere S.A."/>
            <person name="Piche L.C."/>
            <person name="Intertaglia L."/>
            <person name="Lami R."/>
            <person name="Charette S.J."/>
            <person name="Vincent A.T."/>
        </authorList>
    </citation>
    <scope>NUCLEOTIDE SEQUENCE [LARGE SCALE GENOMIC DNA]</scope>
    <source>
        <strain evidence="1 2">Y5S-7</strain>
    </source>
</reference>
<dbReference type="RefSeq" id="WP_338708252.1">
    <property type="nucleotide sequence ID" value="NZ_CP145892.1"/>
</dbReference>
<protein>
    <submittedName>
        <fullName evidence="1">Uncharacterized protein</fullName>
    </submittedName>
</protein>
<sequence length="228" mass="25167">MAVPATIGVLRSNISDMEIGDYIVWRYDSSGEQFIDGTLGINEIPVNGLVGTTSLNNYYWYAIKVDKGLLISDRIRHHTVTWDSMNANKIIEGLPKTFGGVSGIVRSISGGVGYADKDGKLSMKDLGLGAFPSNNEYDKYIMKSNLGGKARPNVDNVWHHHNMFCWAKETPVLGSWTTNKGTVLSAPSSSRIVRGYEQRDDNRGVAFTGSASSQNYIGFRPVFEYKEV</sequence>
<gene>
    <name evidence="1" type="ORF">V6668_09500</name>
</gene>
<evidence type="ECO:0000313" key="2">
    <source>
        <dbReference type="Proteomes" id="UP001364764"/>
    </source>
</evidence>
<dbReference type="Proteomes" id="UP001364764">
    <property type="component" value="Chromosome"/>
</dbReference>
<name>A0ABD8AYA1_PAEAM</name>
<dbReference type="GeneID" id="93475699"/>
<accession>A0ABD8AYA1</accession>
<dbReference type="EMBL" id="CP145892">
    <property type="protein sequence ID" value="WWP22390.1"/>
    <property type="molecule type" value="Genomic_DNA"/>
</dbReference>
<proteinExistence type="predicted"/>
<dbReference type="AlphaFoldDB" id="A0ABD8AYA1"/>
<organism evidence="1 2">
    <name type="scientific">Paenibacillus amylolyticus</name>
    <dbReference type="NCBI Taxonomy" id="1451"/>
    <lineage>
        <taxon>Bacteria</taxon>
        <taxon>Bacillati</taxon>
        <taxon>Bacillota</taxon>
        <taxon>Bacilli</taxon>
        <taxon>Bacillales</taxon>
        <taxon>Paenibacillaceae</taxon>
        <taxon>Paenibacillus</taxon>
    </lineage>
</organism>